<evidence type="ECO:0000259" key="2">
    <source>
        <dbReference type="Pfam" id="PF02931"/>
    </source>
</evidence>
<evidence type="ECO:0000256" key="1">
    <source>
        <dbReference type="SAM" id="MobiDB-lite"/>
    </source>
</evidence>
<reference evidence="3" key="1">
    <citation type="submission" date="2021-12" db="EMBL/GenBank/DDBJ databases">
        <authorList>
            <person name="King R."/>
        </authorList>
    </citation>
    <scope>NUCLEOTIDE SEQUENCE</scope>
</reference>
<evidence type="ECO:0000313" key="3">
    <source>
        <dbReference type="EMBL" id="CAH0554067.1"/>
    </source>
</evidence>
<dbReference type="InterPro" id="IPR036734">
    <property type="entry name" value="Neur_chan_lig-bd_sf"/>
</dbReference>
<dbReference type="GO" id="GO:0016020">
    <property type="term" value="C:membrane"/>
    <property type="evidence" value="ECO:0007669"/>
    <property type="project" value="InterPro"/>
</dbReference>
<dbReference type="AlphaFoldDB" id="A0A9P0B3Q6"/>
<feature type="domain" description="Neurotransmitter-gated ion-channel ligand-binding" evidence="2">
    <location>
        <begin position="135"/>
        <end position="183"/>
    </location>
</feature>
<sequence>MLTKAYSESAISKTRVYKWYKSFQDGREDVEDYERPIRISTLTTDKNMEKVENGVTLEKATRIMSFMSSNVVGAIAIIDKTPKEIIQRGQIRRPSRAIDRTSSTNLPILKNCIQIGSGLNTIMWWSSILLKPHILSWYDYKLRWEPKEYGGVHMLHVPSDHIWRPDIVLYNKIKKNMRDKQGNMESASFNTDIPRKQEFGSMPIKIRLSGKRMKREEEEDIFLLGECGERLFLEDVSIPGNFSRSSSSVSYSPFPFENEKLGQEMAKSKSENYFDKTGNKN</sequence>
<dbReference type="EMBL" id="OV121134">
    <property type="protein sequence ID" value="CAH0554067.1"/>
    <property type="molecule type" value="Genomic_DNA"/>
</dbReference>
<organism evidence="3 4">
    <name type="scientific">Brassicogethes aeneus</name>
    <name type="common">Rape pollen beetle</name>
    <name type="synonym">Meligethes aeneus</name>
    <dbReference type="NCBI Taxonomy" id="1431903"/>
    <lineage>
        <taxon>Eukaryota</taxon>
        <taxon>Metazoa</taxon>
        <taxon>Ecdysozoa</taxon>
        <taxon>Arthropoda</taxon>
        <taxon>Hexapoda</taxon>
        <taxon>Insecta</taxon>
        <taxon>Pterygota</taxon>
        <taxon>Neoptera</taxon>
        <taxon>Endopterygota</taxon>
        <taxon>Coleoptera</taxon>
        <taxon>Polyphaga</taxon>
        <taxon>Cucujiformia</taxon>
        <taxon>Nitidulidae</taxon>
        <taxon>Meligethinae</taxon>
        <taxon>Brassicogethes</taxon>
    </lineage>
</organism>
<keyword evidence="4" id="KW-1185">Reference proteome</keyword>
<dbReference type="Pfam" id="PF02931">
    <property type="entry name" value="Neur_chan_LBD"/>
    <property type="match status" value="1"/>
</dbReference>
<gene>
    <name evidence="3" type="ORF">MELIAE_LOCUS5920</name>
</gene>
<evidence type="ECO:0000313" key="4">
    <source>
        <dbReference type="Proteomes" id="UP001154078"/>
    </source>
</evidence>
<dbReference type="Gene3D" id="2.70.170.10">
    <property type="entry name" value="Neurotransmitter-gated ion-channel ligand-binding domain"/>
    <property type="match status" value="1"/>
</dbReference>
<dbReference type="OrthoDB" id="5975154at2759"/>
<dbReference type="Proteomes" id="UP001154078">
    <property type="component" value="Chromosome 3"/>
</dbReference>
<dbReference type="SUPFAM" id="SSF63712">
    <property type="entry name" value="Nicotinic receptor ligand binding domain-like"/>
    <property type="match status" value="1"/>
</dbReference>
<protein>
    <recommendedName>
        <fullName evidence="2">Neurotransmitter-gated ion-channel ligand-binding domain-containing protein</fullName>
    </recommendedName>
</protein>
<dbReference type="GO" id="GO:0005230">
    <property type="term" value="F:extracellular ligand-gated monoatomic ion channel activity"/>
    <property type="evidence" value="ECO:0007669"/>
    <property type="project" value="InterPro"/>
</dbReference>
<proteinExistence type="predicted"/>
<dbReference type="InterPro" id="IPR006202">
    <property type="entry name" value="Neur_chan_lig-bd"/>
</dbReference>
<name>A0A9P0B3Q6_BRAAE</name>
<accession>A0A9P0B3Q6</accession>
<feature type="region of interest" description="Disordered" evidence="1">
    <location>
        <begin position="262"/>
        <end position="281"/>
    </location>
</feature>